<name>A0A5E4M856_9HEMI</name>
<accession>A0A5E4M856</accession>
<sequence length="282" mass="32869">MEQNNQKKKIQKSGFLKRKEQNKKCLDEIASKSKKMTNFFTPTVLNQDSAKLKKNQNLESNQIEFISEKVLSNSPLISQVHITSNIDSTTRWRCKSDSVQNIFGRADMWIVEAQHGERKSFIYVKIVLSLYEISQSNDFNVNVRSNARSLLGHLTSYETTLTAMTFLHIFKLTTPLCDYLQSSNLDYIQAYRKIVVTEKLLKQNQRNFTPISTAAKIFINFVSEKIWEQENEIEIEFEIPQKRKRMVSRRLEGNIGHEETIHTPEDNFKINTFFPTMDVVVT</sequence>
<gene>
    <name evidence="1" type="ORF">CINCED_3A001222</name>
</gene>
<protein>
    <submittedName>
        <fullName evidence="1">Uncharacterized protein</fullName>
    </submittedName>
</protein>
<keyword evidence="2" id="KW-1185">Reference proteome</keyword>
<dbReference type="AlphaFoldDB" id="A0A5E4M856"/>
<dbReference type="OrthoDB" id="6622279at2759"/>
<dbReference type="Proteomes" id="UP000325440">
    <property type="component" value="Unassembled WGS sequence"/>
</dbReference>
<organism evidence="1 2">
    <name type="scientific">Cinara cedri</name>
    <dbReference type="NCBI Taxonomy" id="506608"/>
    <lineage>
        <taxon>Eukaryota</taxon>
        <taxon>Metazoa</taxon>
        <taxon>Ecdysozoa</taxon>
        <taxon>Arthropoda</taxon>
        <taxon>Hexapoda</taxon>
        <taxon>Insecta</taxon>
        <taxon>Pterygota</taxon>
        <taxon>Neoptera</taxon>
        <taxon>Paraneoptera</taxon>
        <taxon>Hemiptera</taxon>
        <taxon>Sternorrhyncha</taxon>
        <taxon>Aphidomorpha</taxon>
        <taxon>Aphidoidea</taxon>
        <taxon>Aphididae</taxon>
        <taxon>Lachninae</taxon>
        <taxon>Cinara</taxon>
    </lineage>
</organism>
<evidence type="ECO:0000313" key="2">
    <source>
        <dbReference type="Proteomes" id="UP000325440"/>
    </source>
</evidence>
<dbReference type="EMBL" id="CABPRJ010000213">
    <property type="protein sequence ID" value="VVC27579.1"/>
    <property type="molecule type" value="Genomic_DNA"/>
</dbReference>
<feature type="non-terminal residue" evidence="1">
    <location>
        <position position="282"/>
    </location>
</feature>
<evidence type="ECO:0000313" key="1">
    <source>
        <dbReference type="EMBL" id="VVC27579.1"/>
    </source>
</evidence>
<reference evidence="1 2" key="1">
    <citation type="submission" date="2019-08" db="EMBL/GenBank/DDBJ databases">
        <authorList>
            <person name="Alioto T."/>
            <person name="Alioto T."/>
            <person name="Gomez Garrido J."/>
        </authorList>
    </citation>
    <scope>NUCLEOTIDE SEQUENCE [LARGE SCALE GENOMIC DNA]</scope>
</reference>
<proteinExistence type="predicted"/>